<dbReference type="Pfam" id="PF00476">
    <property type="entry name" value="DNA_pol_A"/>
    <property type="match status" value="1"/>
</dbReference>
<evidence type="ECO:0000313" key="7">
    <source>
        <dbReference type="Proteomes" id="UP001186118"/>
    </source>
</evidence>
<feature type="domain" description="DNA-directed DNA polymerase family A palm" evidence="5">
    <location>
        <begin position="380"/>
        <end position="622"/>
    </location>
</feature>
<dbReference type="SMART" id="SM00482">
    <property type="entry name" value="POLAc"/>
    <property type="match status" value="1"/>
</dbReference>
<comment type="catalytic activity">
    <reaction evidence="4">
        <text>DNA(n) + a 2'-deoxyribonucleoside 5'-triphosphate = DNA(n+1) + diphosphate</text>
        <dbReference type="Rhea" id="RHEA:22508"/>
        <dbReference type="Rhea" id="RHEA-COMP:17339"/>
        <dbReference type="Rhea" id="RHEA-COMP:17340"/>
        <dbReference type="ChEBI" id="CHEBI:33019"/>
        <dbReference type="ChEBI" id="CHEBI:61560"/>
        <dbReference type="ChEBI" id="CHEBI:173112"/>
        <dbReference type="EC" id="2.7.7.7"/>
    </reaction>
</comment>
<evidence type="ECO:0000256" key="3">
    <source>
        <dbReference type="ARBA" id="ARBA00022763"/>
    </source>
</evidence>
<keyword evidence="3" id="KW-0227">DNA damage</keyword>
<dbReference type="GO" id="GO:0003887">
    <property type="term" value="F:DNA-directed DNA polymerase activity"/>
    <property type="evidence" value="ECO:0007669"/>
    <property type="project" value="UniProtKB-EC"/>
</dbReference>
<name>A0AAE4Q7S2_STRCB</name>
<dbReference type="Gene3D" id="1.10.150.20">
    <property type="entry name" value="5' to 3' exonuclease, C-terminal subdomain"/>
    <property type="match status" value="1"/>
</dbReference>
<dbReference type="PANTHER" id="PTHR10133">
    <property type="entry name" value="DNA POLYMERASE I"/>
    <property type="match status" value="1"/>
</dbReference>
<dbReference type="GO" id="GO:0006302">
    <property type="term" value="P:double-strand break repair"/>
    <property type="evidence" value="ECO:0007669"/>
    <property type="project" value="TreeGrafter"/>
</dbReference>
<proteinExistence type="predicted"/>
<dbReference type="GO" id="GO:0006261">
    <property type="term" value="P:DNA-templated DNA replication"/>
    <property type="evidence" value="ECO:0007669"/>
    <property type="project" value="InterPro"/>
</dbReference>
<dbReference type="InterPro" id="IPR002298">
    <property type="entry name" value="DNA_polymerase_A"/>
</dbReference>
<dbReference type="PANTHER" id="PTHR10133:SF27">
    <property type="entry name" value="DNA POLYMERASE NU"/>
    <property type="match status" value="1"/>
</dbReference>
<dbReference type="PRINTS" id="PR00868">
    <property type="entry name" value="DNAPOLI"/>
</dbReference>
<sequence length="655" mass="73997">MKGQEWKMKELSIDIETYSEVDLRKSGVYRYAEDDSFEILLLAVSTDSGLVTVYDLTKEELPIDIIQALIDDTIIKWAFNASFERICLSNWLKKHYPQLLSEGFLSPNSWRCSMVWAAYLGLPLSLDGVGTVLKLKNQKLKEGGDLIRYFCLPCKPTKVNGGRRRNFPNHAPDKWSAFIDYNQRDVEVELAIKDKLRNHPVPDFVWDEYHQDQSINDRGIGIDVDFVKAAIAIDGESKTKIQEGLKELTGLENPNSVLQMIGWLREHGVTTDSLDKKAVKELLKTVDEKTAKVLKLRQQAAKSSVSKYQAMMNCVCKDGRARGMFQFYGANRTGRWAGRLVQLQNLPQNHLPDLEEARKLFKTGDLGATDLLYDTQDTLSQLIRTAFVPSKGKKFIVCDFSAIEARVLSHLAGEAWRSKVFEQGKDIYCISASQMFGVPVEKHGQNADLRQKGKIAELACGYGGAVGALKAMGAIDMGLEEQELQPLVDSWRQANPNIVLFWWDVDRAVKTAVKEQVQTETHGIQFEVTKGILFITLPSGRKLSYVKPKISENQFSGESVTYEGTGTAKRWERLESYGPKFVENIVQAISRDILAYSMRQLSEFKIVGHVHDEVIIECEKDQSLEDIASLMGIAPNWMSDINLRADGYECSFYQK</sequence>
<dbReference type="RefSeq" id="WP_317610690.1">
    <property type="nucleotide sequence ID" value="NZ_JAGQEX010000044.1"/>
</dbReference>
<protein>
    <recommendedName>
        <fullName evidence="1">DNA-directed DNA polymerase</fullName>
        <ecNumber evidence="1">2.7.7.7</ecNumber>
    </recommendedName>
</protein>
<reference evidence="6" key="1">
    <citation type="submission" date="2021-04" db="EMBL/GenBank/DDBJ databases">
        <title>Draft genomes of 20 S. canis strains.</title>
        <authorList>
            <person name="Pagnossin D."/>
            <person name="Weir W."/>
            <person name="Smith A."/>
            <person name="Ure R."/>
            <person name="Oravcova K."/>
        </authorList>
    </citation>
    <scope>NUCLEOTIDE SEQUENCE</scope>
    <source>
        <strain evidence="6">284</strain>
    </source>
</reference>
<dbReference type="GO" id="GO:0003677">
    <property type="term" value="F:DNA binding"/>
    <property type="evidence" value="ECO:0007669"/>
    <property type="project" value="InterPro"/>
</dbReference>
<dbReference type="InterPro" id="IPR043502">
    <property type="entry name" value="DNA/RNA_pol_sf"/>
</dbReference>
<dbReference type="AlphaFoldDB" id="A0AAE4Q7S2"/>
<evidence type="ECO:0000256" key="2">
    <source>
        <dbReference type="ARBA" id="ARBA00022705"/>
    </source>
</evidence>
<organism evidence="6 7">
    <name type="scientific">Streptococcus canis</name>
    <dbReference type="NCBI Taxonomy" id="1329"/>
    <lineage>
        <taxon>Bacteria</taxon>
        <taxon>Bacillati</taxon>
        <taxon>Bacillota</taxon>
        <taxon>Bacilli</taxon>
        <taxon>Lactobacillales</taxon>
        <taxon>Streptococcaceae</taxon>
        <taxon>Streptococcus</taxon>
    </lineage>
</organism>
<dbReference type="InterPro" id="IPR001098">
    <property type="entry name" value="DNA-dir_DNA_pol_A_palm_dom"/>
</dbReference>
<feature type="non-terminal residue" evidence="6">
    <location>
        <position position="655"/>
    </location>
</feature>
<dbReference type="Gene3D" id="3.30.70.370">
    <property type="match status" value="1"/>
</dbReference>
<gene>
    <name evidence="6" type="ORF">KB584_11625</name>
</gene>
<dbReference type="Proteomes" id="UP001186118">
    <property type="component" value="Unassembled WGS sequence"/>
</dbReference>
<accession>A0AAE4Q7S2</accession>
<keyword evidence="2" id="KW-0235">DNA replication</keyword>
<dbReference type="CDD" id="cd08642">
    <property type="entry name" value="DNA_pol_A_pol_I_A"/>
    <property type="match status" value="1"/>
</dbReference>
<dbReference type="EC" id="2.7.7.7" evidence="1"/>
<comment type="caution">
    <text evidence="6">The sequence shown here is derived from an EMBL/GenBank/DDBJ whole genome shotgun (WGS) entry which is preliminary data.</text>
</comment>
<evidence type="ECO:0000256" key="1">
    <source>
        <dbReference type="ARBA" id="ARBA00012417"/>
    </source>
</evidence>
<evidence type="ECO:0000256" key="4">
    <source>
        <dbReference type="ARBA" id="ARBA00049244"/>
    </source>
</evidence>
<evidence type="ECO:0000259" key="5">
    <source>
        <dbReference type="SMART" id="SM00482"/>
    </source>
</evidence>
<dbReference type="SUPFAM" id="SSF56672">
    <property type="entry name" value="DNA/RNA polymerases"/>
    <property type="match status" value="1"/>
</dbReference>
<dbReference type="EMBL" id="JAGQEX010000044">
    <property type="protein sequence ID" value="MDV5978059.1"/>
    <property type="molecule type" value="Genomic_DNA"/>
</dbReference>
<evidence type="ECO:0000313" key="6">
    <source>
        <dbReference type="EMBL" id="MDV5978059.1"/>
    </source>
</evidence>